<proteinExistence type="predicted"/>
<feature type="region of interest" description="Disordered" evidence="1">
    <location>
        <begin position="40"/>
        <end position="59"/>
    </location>
</feature>
<keyword evidence="4" id="KW-1185">Reference proteome</keyword>
<dbReference type="EMBL" id="JALNTZ010000007">
    <property type="protein sequence ID" value="KAJ3644383.1"/>
    <property type="molecule type" value="Genomic_DNA"/>
</dbReference>
<dbReference type="Proteomes" id="UP001168821">
    <property type="component" value="Unassembled WGS sequence"/>
</dbReference>
<evidence type="ECO:0000256" key="1">
    <source>
        <dbReference type="SAM" id="MobiDB-lite"/>
    </source>
</evidence>
<dbReference type="AlphaFoldDB" id="A0AA38HUU5"/>
<organism evidence="2 4">
    <name type="scientific">Zophobas morio</name>
    <dbReference type="NCBI Taxonomy" id="2755281"/>
    <lineage>
        <taxon>Eukaryota</taxon>
        <taxon>Metazoa</taxon>
        <taxon>Ecdysozoa</taxon>
        <taxon>Arthropoda</taxon>
        <taxon>Hexapoda</taxon>
        <taxon>Insecta</taxon>
        <taxon>Pterygota</taxon>
        <taxon>Neoptera</taxon>
        <taxon>Endopterygota</taxon>
        <taxon>Coleoptera</taxon>
        <taxon>Polyphaga</taxon>
        <taxon>Cucujiformia</taxon>
        <taxon>Tenebrionidae</taxon>
        <taxon>Zophobas</taxon>
    </lineage>
</organism>
<dbReference type="EMBL" id="JALNTZ010000007">
    <property type="protein sequence ID" value="KAJ3645097.1"/>
    <property type="molecule type" value="Genomic_DNA"/>
</dbReference>
<evidence type="ECO:0000313" key="3">
    <source>
        <dbReference type="EMBL" id="KAJ3645097.1"/>
    </source>
</evidence>
<evidence type="ECO:0000313" key="2">
    <source>
        <dbReference type="EMBL" id="KAJ3644383.1"/>
    </source>
</evidence>
<gene>
    <name evidence="2" type="ORF">Zmor_022117</name>
    <name evidence="3" type="ORF">Zmor_022784</name>
</gene>
<accession>A0AA38HUU5</accession>
<comment type="caution">
    <text evidence="2">The sequence shown here is derived from an EMBL/GenBank/DDBJ whole genome shotgun (WGS) entry which is preliminary data.</text>
</comment>
<protein>
    <submittedName>
        <fullName evidence="2">Uncharacterized protein</fullName>
    </submittedName>
</protein>
<reference evidence="2" key="1">
    <citation type="journal article" date="2023" name="G3 (Bethesda)">
        <title>Whole genome assemblies of Zophobas morio and Tenebrio molitor.</title>
        <authorList>
            <person name="Kaur S."/>
            <person name="Stinson S.A."/>
            <person name="diCenzo G.C."/>
        </authorList>
    </citation>
    <scope>NUCLEOTIDE SEQUENCE</scope>
    <source>
        <strain evidence="2">QUZm001</strain>
    </source>
</reference>
<feature type="compositionally biased region" description="Polar residues" evidence="1">
    <location>
        <begin position="40"/>
        <end position="50"/>
    </location>
</feature>
<name>A0AA38HUU5_9CUCU</name>
<sequence length="95" mass="10632">MYETAKFPDSIRLLGDVIEWDPARVPDIVTPGTRILAQRTPPNARTSQRTVHFDQGGRVGPSFNKLNRRLSPFFRRRSGAASGDAPVRLRALMTV</sequence>
<evidence type="ECO:0000313" key="4">
    <source>
        <dbReference type="Proteomes" id="UP001168821"/>
    </source>
</evidence>